<feature type="non-terminal residue" evidence="3">
    <location>
        <position position="1"/>
    </location>
</feature>
<dbReference type="AlphaFoldDB" id="A0A8J2PN80"/>
<evidence type="ECO:0000259" key="2">
    <source>
        <dbReference type="PROSITE" id="PS50157"/>
    </source>
</evidence>
<organism evidence="3 4">
    <name type="scientific">Allacma fusca</name>
    <dbReference type="NCBI Taxonomy" id="39272"/>
    <lineage>
        <taxon>Eukaryota</taxon>
        <taxon>Metazoa</taxon>
        <taxon>Ecdysozoa</taxon>
        <taxon>Arthropoda</taxon>
        <taxon>Hexapoda</taxon>
        <taxon>Collembola</taxon>
        <taxon>Symphypleona</taxon>
        <taxon>Sminthuridae</taxon>
        <taxon>Allacma</taxon>
    </lineage>
</organism>
<dbReference type="PROSITE" id="PS00028">
    <property type="entry name" value="ZINC_FINGER_C2H2_1"/>
    <property type="match status" value="1"/>
</dbReference>
<keyword evidence="1" id="KW-0863">Zinc-finger</keyword>
<keyword evidence="4" id="KW-1185">Reference proteome</keyword>
<dbReference type="GO" id="GO:0008270">
    <property type="term" value="F:zinc ion binding"/>
    <property type="evidence" value="ECO:0007669"/>
    <property type="project" value="UniProtKB-KW"/>
</dbReference>
<feature type="domain" description="C2H2-type" evidence="2">
    <location>
        <begin position="101"/>
        <end position="129"/>
    </location>
</feature>
<evidence type="ECO:0000313" key="3">
    <source>
        <dbReference type="EMBL" id="CAG7820885.1"/>
    </source>
</evidence>
<dbReference type="Pfam" id="PF00096">
    <property type="entry name" value="zf-C2H2"/>
    <property type="match status" value="1"/>
</dbReference>
<evidence type="ECO:0000313" key="4">
    <source>
        <dbReference type="Proteomes" id="UP000708208"/>
    </source>
</evidence>
<comment type="caution">
    <text evidence="3">The sequence shown here is derived from an EMBL/GenBank/DDBJ whole genome shotgun (WGS) entry which is preliminary data.</text>
</comment>
<dbReference type="SMART" id="SM00355">
    <property type="entry name" value="ZnF_C2H2"/>
    <property type="match status" value="2"/>
</dbReference>
<keyword evidence="1" id="KW-0862">Zinc</keyword>
<name>A0A8J2PN80_9HEXA</name>
<dbReference type="Proteomes" id="UP000708208">
    <property type="component" value="Unassembled WGS sequence"/>
</dbReference>
<accession>A0A8J2PN80</accession>
<sequence length="160" mass="18366">MKHFSGDCSISEVMYLSYLQEPSLKDMLLSWVMIGIHDLRGSKELLSVNTQTDTPQEPMTISVDTQTEYVEITPFAVAAVLPSRMKVRKTRKDAKNKDMGHTCPHCPKVFARRFILNRHILLVHSTTNTLETCTHCDLELKHADSLKTHLRENRCPKMKK</sequence>
<proteinExistence type="predicted"/>
<dbReference type="OrthoDB" id="8922241at2759"/>
<dbReference type="PROSITE" id="PS50157">
    <property type="entry name" value="ZINC_FINGER_C2H2_2"/>
    <property type="match status" value="1"/>
</dbReference>
<gene>
    <name evidence="3" type="ORF">AFUS01_LOCUS31256</name>
</gene>
<dbReference type="EMBL" id="CAJVCH010493141">
    <property type="protein sequence ID" value="CAG7820885.1"/>
    <property type="molecule type" value="Genomic_DNA"/>
</dbReference>
<keyword evidence="1" id="KW-0479">Metal-binding</keyword>
<reference evidence="3" key="1">
    <citation type="submission" date="2021-06" db="EMBL/GenBank/DDBJ databases">
        <authorList>
            <person name="Hodson N. C."/>
            <person name="Mongue J. A."/>
            <person name="Jaron S. K."/>
        </authorList>
    </citation>
    <scope>NUCLEOTIDE SEQUENCE</scope>
</reference>
<dbReference type="InterPro" id="IPR013087">
    <property type="entry name" value="Znf_C2H2_type"/>
</dbReference>
<evidence type="ECO:0000256" key="1">
    <source>
        <dbReference type="PROSITE-ProRule" id="PRU00042"/>
    </source>
</evidence>
<protein>
    <recommendedName>
        <fullName evidence="2">C2H2-type domain-containing protein</fullName>
    </recommendedName>
</protein>